<name>A0A3P4B7I4_9BURK</name>
<evidence type="ECO:0000256" key="4">
    <source>
        <dbReference type="SAM" id="MobiDB-lite"/>
    </source>
</evidence>
<dbReference type="InterPro" id="IPR018060">
    <property type="entry name" value="HTH_AraC"/>
</dbReference>
<keyword evidence="2" id="KW-0238">DNA-binding</keyword>
<dbReference type="Pfam" id="PF12833">
    <property type="entry name" value="HTH_18"/>
    <property type="match status" value="1"/>
</dbReference>
<dbReference type="InterPro" id="IPR050204">
    <property type="entry name" value="AraC_XylS_family_regulators"/>
</dbReference>
<dbReference type="OrthoDB" id="9178898at2"/>
<accession>A0A3P4B7I4</accession>
<dbReference type="PROSITE" id="PS01124">
    <property type="entry name" value="HTH_ARAC_FAMILY_2"/>
    <property type="match status" value="1"/>
</dbReference>
<evidence type="ECO:0000313" key="6">
    <source>
        <dbReference type="EMBL" id="VCU71476.1"/>
    </source>
</evidence>
<gene>
    <name evidence="6" type="primary">feaR_2</name>
    <name evidence="6" type="ORF">PIGHUM_03561</name>
</gene>
<keyword evidence="1" id="KW-0805">Transcription regulation</keyword>
<evidence type="ECO:0000256" key="3">
    <source>
        <dbReference type="ARBA" id="ARBA00023163"/>
    </source>
</evidence>
<dbReference type="InterPro" id="IPR018062">
    <property type="entry name" value="HTH_AraC-typ_CS"/>
</dbReference>
<dbReference type="EMBL" id="UWPJ01000027">
    <property type="protein sequence ID" value="VCU71476.1"/>
    <property type="molecule type" value="Genomic_DNA"/>
</dbReference>
<organism evidence="6 7">
    <name type="scientific">Pigmentiphaga humi</name>
    <dbReference type="NCBI Taxonomy" id="2478468"/>
    <lineage>
        <taxon>Bacteria</taxon>
        <taxon>Pseudomonadati</taxon>
        <taxon>Pseudomonadota</taxon>
        <taxon>Betaproteobacteria</taxon>
        <taxon>Burkholderiales</taxon>
        <taxon>Alcaligenaceae</taxon>
        <taxon>Pigmentiphaga</taxon>
    </lineage>
</organism>
<evidence type="ECO:0000256" key="2">
    <source>
        <dbReference type="ARBA" id="ARBA00023125"/>
    </source>
</evidence>
<dbReference type="SMART" id="SM00342">
    <property type="entry name" value="HTH_ARAC"/>
    <property type="match status" value="1"/>
</dbReference>
<dbReference type="Pfam" id="PF14525">
    <property type="entry name" value="AraC_binding_2"/>
    <property type="match status" value="1"/>
</dbReference>
<dbReference type="AlphaFoldDB" id="A0A3P4B7I4"/>
<dbReference type="PROSITE" id="PS00041">
    <property type="entry name" value="HTH_ARAC_FAMILY_1"/>
    <property type="match status" value="1"/>
</dbReference>
<proteinExistence type="predicted"/>
<dbReference type="InterPro" id="IPR009057">
    <property type="entry name" value="Homeodomain-like_sf"/>
</dbReference>
<dbReference type="GO" id="GO:0003700">
    <property type="term" value="F:DNA-binding transcription factor activity"/>
    <property type="evidence" value="ECO:0007669"/>
    <property type="project" value="InterPro"/>
</dbReference>
<dbReference type="Proteomes" id="UP000277294">
    <property type="component" value="Unassembled WGS sequence"/>
</dbReference>
<dbReference type="InterPro" id="IPR035418">
    <property type="entry name" value="AraC-bd_2"/>
</dbReference>
<feature type="domain" description="HTH araC/xylS-type" evidence="5">
    <location>
        <begin position="226"/>
        <end position="325"/>
    </location>
</feature>
<evidence type="ECO:0000256" key="1">
    <source>
        <dbReference type="ARBA" id="ARBA00023015"/>
    </source>
</evidence>
<dbReference type="Gene3D" id="1.10.10.60">
    <property type="entry name" value="Homeodomain-like"/>
    <property type="match status" value="1"/>
</dbReference>
<evidence type="ECO:0000313" key="7">
    <source>
        <dbReference type="Proteomes" id="UP000277294"/>
    </source>
</evidence>
<reference evidence="6 7" key="1">
    <citation type="submission" date="2018-10" db="EMBL/GenBank/DDBJ databases">
        <authorList>
            <person name="Criscuolo A."/>
        </authorList>
    </citation>
    <scope>NUCLEOTIDE SEQUENCE [LARGE SCALE GENOMIC DNA]</scope>
    <source>
        <strain evidence="6">DnA1</strain>
    </source>
</reference>
<evidence type="ECO:0000259" key="5">
    <source>
        <dbReference type="PROSITE" id="PS01124"/>
    </source>
</evidence>
<feature type="region of interest" description="Disordered" evidence="4">
    <location>
        <begin position="328"/>
        <end position="347"/>
    </location>
</feature>
<dbReference type="RefSeq" id="WP_124081064.1">
    <property type="nucleotide sequence ID" value="NZ_UWPJ01000027.1"/>
</dbReference>
<keyword evidence="3" id="KW-0804">Transcription</keyword>
<sequence length="347" mass="38532">MPSSKPPCVPEHLSSHDVEPALRFDSWRERAHQWVELQPLPPGAELDAELLILRSQTCIFGTMRSSAYEMRAASRRLANAPDMVVVTLIQSGELLRDAAPGELQRVGPGTLGLYDPRRMGNYRWSQGSREVFLALQRDDVRAALGREPGNVPIPLERCVLAPALASQLNHLALLARQPQKLDGVEYAGLLEGTRELALLMLRNLGRQDSRTGQSDMEEDLNAGRHAAALRFMDREAHRHDLDATAIARGAGCSRTRLYAAFASRGETVMGTLREIRLQRAKELIERSPRLHIGSLSWRCGFADQSGFSKLFKMRFGLLPSEWHHQTWAPPTTALPNRSAAPAGFGPK</sequence>
<dbReference type="PANTHER" id="PTHR46796:SF6">
    <property type="entry name" value="ARAC SUBFAMILY"/>
    <property type="match status" value="1"/>
</dbReference>
<dbReference type="GO" id="GO:0043565">
    <property type="term" value="F:sequence-specific DNA binding"/>
    <property type="evidence" value="ECO:0007669"/>
    <property type="project" value="InterPro"/>
</dbReference>
<protein>
    <submittedName>
        <fullName evidence="6">Transcriptional activator FeaR</fullName>
    </submittedName>
</protein>
<dbReference type="PANTHER" id="PTHR46796">
    <property type="entry name" value="HTH-TYPE TRANSCRIPTIONAL ACTIVATOR RHAS-RELATED"/>
    <property type="match status" value="1"/>
</dbReference>
<keyword evidence="7" id="KW-1185">Reference proteome</keyword>
<dbReference type="SUPFAM" id="SSF46689">
    <property type="entry name" value="Homeodomain-like"/>
    <property type="match status" value="1"/>
</dbReference>